<keyword evidence="6" id="KW-0813">Transport</keyword>
<keyword evidence="9" id="KW-1185">Reference proteome</keyword>
<dbReference type="InterPro" id="IPR013525">
    <property type="entry name" value="ABC2_TM"/>
</dbReference>
<dbReference type="GO" id="GO:0140359">
    <property type="term" value="F:ABC-type transporter activity"/>
    <property type="evidence" value="ECO:0007669"/>
    <property type="project" value="InterPro"/>
</dbReference>
<keyword evidence="4 6" id="KW-0472">Membrane</keyword>
<evidence type="ECO:0000256" key="5">
    <source>
        <dbReference type="ARBA" id="ARBA00023251"/>
    </source>
</evidence>
<comment type="subcellular location">
    <subcellularLocation>
        <location evidence="6">Cell membrane</location>
        <topology evidence="6">Multi-pass membrane protein</topology>
    </subcellularLocation>
    <subcellularLocation>
        <location evidence="1">Membrane</location>
        <topology evidence="1">Multi-pass membrane protein</topology>
    </subcellularLocation>
</comment>
<dbReference type="PANTHER" id="PTHR43229:SF2">
    <property type="entry name" value="NODULATION PROTEIN J"/>
    <property type="match status" value="1"/>
</dbReference>
<dbReference type="AlphaFoldDB" id="A0A317DFP0"/>
<feature type="transmembrane region" description="Helical" evidence="6">
    <location>
        <begin position="21"/>
        <end position="43"/>
    </location>
</feature>
<evidence type="ECO:0000256" key="1">
    <source>
        <dbReference type="ARBA" id="ARBA00004141"/>
    </source>
</evidence>
<keyword evidence="6" id="KW-1003">Cell membrane</keyword>
<proteinExistence type="inferred from homology"/>
<dbReference type="Pfam" id="PF01061">
    <property type="entry name" value="ABC2_membrane"/>
    <property type="match status" value="1"/>
</dbReference>
<organism evidence="8 9">
    <name type="scientific">Micromonospora acroterricola</name>
    <dbReference type="NCBI Taxonomy" id="2202421"/>
    <lineage>
        <taxon>Bacteria</taxon>
        <taxon>Bacillati</taxon>
        <taxon>Actinomycetota</taxon>
        <taxon>Actinomycetes</taxon>
        <taxon>Micromonosporales</taxon>
        <taxon>Micromonosporaceae</taxon>
        <taxon>Micromonospora</taxon>
    </lineage>
</organism>
<dbReference type="PIRSF" id="PIRSF006648">
    <property type="entry name" value="DrrB"/>
    <property type="match status" value="1"/>
</dbReference>
<feature type="domain" description="ABC transmembrane type-2" evidence="7">
    <location>
        <begin position="19"/>
        <end position="250"/>
    </location>
</feature>
<dbReference type="GO" id="GO:0046677">
    <property type="term" value="P:response to antibiotic"/>
    <property type="evidence" value="ECO:0007669"/>
    <property type="project" value="UniProtKB-KW"/>
</dbReference>
<evidence type="ECO:0000256" key="2">
    <source>
        <dbReference type="ARBA" id="ARBA00022692"/>
    </source>
</evidence>
<dbReference type="GO" id="GO:0043190">
    <property type="term" value="C:ATP-binding cassette (ABC) transporter complex"/>
    <property type="evidence" value="ECO:0007669"/>
    <property type="project" value="InterPro"/>
</dbReference>
<dbReference type="InterPro" id="IPR000412">
    <property type="entry name" value="ABC_2_transport"/>
</dbReference>
<keyword evidence="3 6" id="KW-1133">Transmembrane helix</keyword>
<feature type="transmembrane region" description="Helical" evidence="6">
    <location>
        <begin position="226"/>
        <end position="247"/>
    </location>
</feature>
<comment type="caution">
    <text evidence="8">The sequence shown here is derived from an EMBL/GenBank/DDBJ whole genome shotgun (WGS) entry which is preliminary data.</text>
</comment>
<dbReference type="PROSITE" id="PS51012">
    <property type="entry name" value="ABC_TM2"/>
    <property type="match status" value="1"/>
</dbReference>
<feature type="transmembrane region" description="Helical" evidence="6">
    <location>
        <begin position="49"/>
        <end position="69"/>
    </location>
</feature>
<dbReference type="OrthoDB" id="9778589at2"/>
<feature type="transmembrane region" description="Helical" evidence="6">
    <location>
        <begin position="135"/>
        <end position="159"/>
    </location>
</feature>
<keyword evidence="5" id="KW-0046">Antibiotic resistance</keyword>
<evidence type="ECO:0000313" key="8">
    <source>
        <dbReference type="EMBL" id="PWR11605.1"/>
    </source>
</evidence>
<dbReference type="Proteomes" id="UP000245410">
    <property type="component" value="Unassembled WGS sequence"/>
</dbReference>
<sequence length="253" mass="26982">MVLHAFGYWVTLYRRTWRGSIVINVLNPLLFLIGIGAGLGALVDDNAPAQIAGVSYAAFFAPGMLAAAAMQNAFLEGSAGVARAAGFGAYRSATPTPLTPEQLAAGHLLFIAFRVLIASGAFVVVMAAFGLISGWWALGALLGATLTGVAFAAPAAAWAVGVRKLRHIDTVFRFVIMPLYMFSGTFFAVSQLPEWIRPVSYLLPLWHGVELCRTLSLGSATITGSFVHIAYLLALAIGGFLVARITYRRRLHP</sequence>
<reference evidence="8 9" key="1">
    <citation type="submission" date="2018-05" db="EMBL/GenBank/DDBJ databases">
        <title>Micromonospora atacamensis sp. nov., a novel actinobacteria isolated from high altitude Atacama Desert soil.</title>
        <authorList>
            <person name="Carro L."/>
            <person name="Golinska P."/>
            <person name="Klenk H.-P."/>
            <person name="Goodfellow M."/>
        </authorList>
    </citation>
    <scope>NUCLEOTIDE SEQUENCE [LARGE SCALE GENOMIC DNA]</scope>
    <source>
        <strain evidence="8 9">5R2A7</strain>
    </source>
</reference>
<dbReference type="EMBL" id="QGKR01000130">
    <property type="protein sequence ID" value="PWR11605.1"/>
    <property type="molecule type" value="Genomic_DNA"/>
</dbReference>
<evidence type="ECO:0000256" key="3">
    <source>
        <dbReference type="ARBA" id="ARBA00022989"/>
    </source>
</evidence>
<dbReference type="InterPro" id="IPR047817">
    <property type="entry name" value="ABC2_TM_bact-type"/>
</dbReference>
<keyword evidence="2 6" id="KW-0812">Transmembrane</keyword>
<evidence type="ECO:0000256" key="6">
    <source>
        <dbReference type="RuleBase" id="RU361157"/>
    </source>
</evidence>
<evidence type="ECO:0000259" key="7">
    <source>
        <dbReference type="PROSITE" id="PS51012"/>
    </source>
</evidence>
<feature type="transmembrane region" description="Helical" evidence="6">
    <location>
        <begin position="108"/>
        <end position="129"/>
    </location>
</feature>
<dbReference type="PANTHER" id="PTHR43229">
    <property type="entry name" value="NODULATION PROTEIN J"/>
    <property type="match status" value="1"/>
</dbReference>
<protein>
    <recommendedName>
        <fullName evidence="6">Transport permease protein</fullName>
    </recommendedName>
</protein>
<dbReference type="PRINTS" id="PR00164">
    <property type="entry name" value="ABC2TRNSPORT"/>
</dbReference>
<evidence type="ECO:0000313" key="9">
    <source>
        <dbReference type="Proteomes" id="UP000245410"/>
    </source>
</evidence>
<accession>A0A317DFP0</accession>
<dbReference type="InterPro" id="IPR051784">
    <property type="entry name" value="Nod_factor_ABC_transporter"/>
</dbReference>
<gene>
    <name evidence="8" type="ORF">DKT68_05115</name>
</gene>
<name>A0A317DFP0_9ACTN</name>
<comment type="similarity">
    <text evidence="6">Belongs to the ABC-2 integral membrane protein family.</text>
</comment>
<feature type="transmembrane region" description="Helical" evidence="6">
    <location>
        <begin position="171"/>
        <end position="192"/>
    </location>
</feature>
<evidence type="ECO:0000256" key="4">
    <source>
        <dbReference type="ARBA" id="ARBA00023136"/>
    </source>
</evidence>